<gene>
    <name evidence="2" type="ORF">E2C01_088179</name>
</gene>
<accession>A0A5B7JF95</accession>
<evidence type="ECO:0000256" key="1">
    <source>
        <dbReference type="SAM" id="SignalP"/>
    </source>
</evidence>
<proteinExistence type="predicted"/>
<keyword evidence="1" id="KW-0732">Signal</keyword>
<feature type="chain" id="PRO_5022881876" evidence="1">
    <location>
        <begin position="23"/>
        <end position="114"/>
    </location>
</feature>
<evidence type="ECO:0000313" key="3">
    <source>
        <dbReference type="Proteomes" id="UP000324222"/>
    </source>
</evidence>
<feature type="signal peptide" evidence="1">
    <location>
        <begin position="1"/>
        <end position="22"/>
    </location>
</feature>
<organism evidence="2 3">
    <name type="scientific">Portunus trituberculatus</name>
    <name type="common">Swimming crab</name>
    <name type="synonym">Neptunus trituberculatus</name>
    <dbReference type="NCBI Taxonomy" id="210409"/>
    <lineage>
        <taxon>Eukaryota</taxon>
        <taxon>Metazoa</taxon>
        <taxon>Ecdysozoa</taxon>
        <taxon>Arthropoda</taxon>
        <taxon>Crustacea</taxon>
        <taxon>Multicrustacea</taxon>
        <taxon>Malacostraca</taxon>
        <taxon>Eumalacostraca</taxon>
        <taxon>Eucarida</taxon>
        <taxon>Decapoda</taxon>
        <taxon>Pleocyemata</taxon>
        <taxon>Brachyura</taxon>
        <taxon>Eubrachyura</taxon>
        <taxon>Portunoidea</taxon>
        <taxon>Portunidae</taxon>
        <taxon>Portuninae</taxon>
        <taxon>Portunus</taxon>
    </lineage>
</organism>
<dbReference type="AlphaFoldDB" id="A0A5B7JF95"/>
<reference evidence="2 3" key="1">
    <citation type="submission" date="2019-05" db="EMBL/GenBank/DDBJ databases">
        <title>Another draft genome of Portunus trituberculatus and its Hox gene families provides insights of decapod evolution.</title>
        <authorList>
            <person name="Jeong J.-H."/>
            <person name="Song I."/>
            <person name="Kim S."/>
            <person name="Choi T."/>
            <person name="Kim D."/>
            <person name="Ryu S."/>
            <person name="Kim W."/>
        </authorList>
    </citation>
    <scope>NUCLEOTIDE SEQUENCE [LARGE SCALE GENOMIC DNA]</scope>
    <source>
        <tissue evidence="2">Muscle</tissue>
    </source>
</reference>
<comment type="caution">
    <text evidence="2">The sequence shown here is derived from an EMBL/GenBank/DDBJ whole genome shotgun (WGS) entry which is preliminary data.</text>
</comment>
<dbReference type="EMBL" id="VSRR010093449">
    <property type="protein sequence ID" value="MPC93063.1"/>
    <property type="molecule type" value="Genomic_DNA"/>
</dbReference>
<name>A0A5B7JF95_PORTR</name>
<evidence type="ECO:0000313" key="2">
    <source>
        <dbReference type="EMBL" id="MPC93063.1"/>
    </source>
</evidence>
<protein>
    <submittedName>
        <fullName evidence="2">Uncharacterized protein</fullName>
    </submittedName>
</protein>
<keyword evidence="3" id="KW-1185">Reference proteome</keyword>
<dbReference type="Proteomes" id="UP000324222">
    <property type="component" value="Unassembled WGS sequence"/>
</dbReference>
<sequence>MLSLPSLHCLLCISIAQVDVAAEGFSRHLASIRSPFLRPSAGEDLLGNSLRSLITEELANCSLGVLWMEDSEIKDGEKYYNHHKMRDIVLAASNSRQRLRYATHGIHRAKTADR</sequence>